<dbReference type="RefSeq" id="WP_219005087.1">
    <property type="nucleotide sequence ID" value="NZ_CP079194.1"/>
</dbReference>
<dbReference type="GO" id="GO:1990961">
    <property type="term" value="P:xenobiotic detoxification by transmembrane export across the plasma membrane"/>
    <property type="evidence" value="ECO:0007669"/>
    <property type="project" value="InterPro"/>
</dbReference>
<dbReference type="AlphaFoldDB" id="A0A8F6TZ93"/>
<dbReference type="GO" id="GO:0005886">
    <property type="term" value="C:plasma membrane"/>
    <property type="evidence" value="ECO:0007669"/>
    <property type="project" value="UniProtKB-SubCell"/>
</dbReference>
<name>A0A8F6TZ93_9RHOB</name>
<proteinExistence type="inferred from homology"/>
<evidence type="ECO:0000256" key="7">
    <source>
        <dbReference type="ARBA" id="ARBA00023136"/>
    </source>
</evidence>
<comment type="caution">
    <text evidence="8">Lacks conserved residue(s) required for the propagation of feature annotation.</text>
</comment>
<feature type="domain" description="Major facilitator superfamily (MFS) profile" evidence="9">
    <location>
        <begin position="1"/>
        <end position="385"/>
    </location>
</feature>
<feature type="transmembrane region" description="Helical" evidence="8">
    <location>
        <begin position="206"/>
        <end position="227"/>
    </location>
</feature>
<feature type="transmembrane region" description="Helical" evidence="8">
    <location>
        <begin position="89"/>
        <end position="110"/>
    </location>
</feature>
<reference evidence="10 11" key="1">
    <citation type="submission" date="2021-07" db="EMBL/GenBank/DDBJ databases">
        <title>A novel Jannaschia species isolated from marine dinoflagellate Ceratoperidinium margalefii.</title>
        <authorList>
            <person name="Jiang Y."/>
            <person name="Li Z."/>
        </authorList>
    </citation>
    <scope>NUCLEOTIDE SEQUENCE [LARGE SCALE GENOMIC DNA]</scope>
    <source>
        <strain evidence="10 11">J12C1-MA-4</strain>
    </source>
</reference>
<evidence type="ECO:0000256" key="1">
    <source>
        <dbReference type="ARBA" id="ARBA00004651"/>
    </source>
</evidence>
<keyword evidence="5 8" id="KW-0812">Transmembrane</keyword>
<evidence type="ECO:0000313" key="10">
    <source>
        <dbReference type="EMBL" id="QXT41430.1"/>
    </source>
</evidence>
<dbReference type="PANTHER" id="PTHR43124:SF3">
    <property type="entry name" value="CHLORAMPHENICOL EFFLUX PUMP RV0191"/>
    <property type="match status" value="1"/>
</dbReference>
<evidence type="ECO:0000313" key="11">
    <source>
        <dbReference type="Proteomes" id="UP000825009"/>
    </source>
</evidence>
<evidence type="ECO:0000256" key="4">
    <source>
        <dbReference type="ARBA" id="ARBA00022475"/>
    </source>
</evidence>
<evidence type="ECO:0000256" key="6">
    <source>
        <dbReference type="ARBA" id="ARBA00022989"/>
    </source>
</evidence>
<keyword evidence="3 8" id="KW-0813">Transport</keyword>
<evidence type="ECO:0000256" key="5">
    <source>
        <dbReference type="ARBA" id="ARBA00022692"/>
    </source>
</evidence>
<feature type="transmembrane region" description="Helical" evidence="8">
    <location>
        <begin position="239"/>
        <end position="260"/>
    </location>
</feature>
<comment type="similarity">
    <text evidence="2 8">Belongs to the major facilitator superfamily. Bcr/CmlA family.</text>
</comment>
<feature type="transmembrane region" description="Helical" evidence="8">
    <location>
        <begin position="272"/>
        <end position="291"/>
    </location>
</feature>
<dbReference type="KEGG" id="gce:KYE46_10300"/>
<dbReference type="PROSITE" id="PS50850">
    <property type="entry name" value="MFS"/>
    <property type="match status" value="1"/>
</dbReference>
<dbReference type="InterPro" id="IPR020846">
    <property type="entry name" value="MFS_dom"/>
</dbReference>
<evidence type="ECO:0000256" key="8">
    <source>
        <dbReference type="RuleBase" id="RU365088"/>
    </source>
</evidence>
<dbReference type="EMBL" id="CP079194">
    <property type="protein sequence ID" value="QXT41430.1"/>
    <property type="molecule type" value="Genomic_DNA"/>
</dbReference>
<evidence type="ECO:0000259" key="9">
    <source>
        <dbReference type="PROSITE" id="PS50850"/>
    </source>
</evidence>
<evidence type="ECO:0000256" key="3">
    <source>
        <dbReference type="ARBA" id="ARBA00022448"/>
    </source>
</evidence>
<keyword evidence="4" id="KW-1003">Cell membrane</keyword>
<keyword evidence="7 8" id="KW-0472">Membrane</keyword>
<feature type="transmembrane region" description="Helical" evidence="8">
    <location>
        <begin position="122"/>
        <end position="145"/>
    </location>
</feature>
<evidence type="ECO:0000256" key="2">
    <source>
        <dbReference type="ARBA" id="ARBA00006236"/>
    </source>
</evidence>
<dbReference type="NCBIfam" id="TIGR00710">
    <property type="entry name" value="efflux_Bcr_CflA"/>
    <property type="match status" value="1"/>
</dbReference>
<feature type="transmembrane region" description="Helical" evidence="8">
    <location>
        <begin position="358"/>
        <end position="378"/>
    </location>
</feature>
<dbReference type="InterPro" id="IPR005829">
    <property type="entry name" value="Sugar_transporter_CS"/>
</dbReference>
<feature type="transmembrane region" description="Helical" evidence="8">
    <location>
        <begin position="33"/>
        <end position="52"/>
    </location>
</feature>
<dbReference type="Proteomes" id="UP000825009">
    <property type="component" value="Chromosome"/>
</dbReference>
<keyword evidence="11" id="KW-1185">Reference proteome</keyword>
<dbReference type="Pfam" id="PF07690">
    <property type="entry name" value="MFS_1"/>
    <property type="match status" value="1"/>
</dbReference>
<dbReference type="InterPro" id="IPR050189">
    <property type="entry name" value="MFS_Efflux_Transporters"/>
</dbReference>
<dbReference type="CDD" id="cd17320">
    <property type="entry name" value="MFS_MdfA_MDR_like"/>
    <property type="match status" value="1"/>
</dbReference>
<gene>
    <name evidence="10" type="ORF">KYE46_10300</name>
</gene>
<dbReference type="GO" id="GO:0042910">
    <property type="term" value="F:xenobiotic transmembrane transporter activity"/>
    <property type="evidence" value="ECO:0007669"/>
    <property type="project" value="InterPro"/>
</dbReference>
<organism evidence="10 11">
    <name type="scientific">Gymnodinialimonas ceratoperidinii</name>
    <dbReference type="NCBI Taxonomy" id="2856823"/>
    <lineage>
        <taxon>Bacteria</taxon>
        <taxon>Pseudomonadati</taxon>
        <taxon>Pseudomonadota</taxon>
        <taxon>Alphaproteobacteria</taxon>
        <taxon>Rhodobacterales</taxon>
        <taxon>Paracoccaceae</taxon>
        <taxon>Gymnodinialimonas</taxon>
    </lineage>
</organism>
<feature type="transmembrane region" description="Helical" evidence="8">
    <location>
        <begin position="329"/>
        <end position="352"/>
    </location>
</feature>
<protein>
    <recommendedName>
        <fullName evidence="8">Bcr/CflA family efflux transporter</fullName>
    </recommendedName>
</protein>
<dbReference type="InterPro" id="IPR004812">
    <property type="entry name" value="Efflux_drug-R_Bcr/CmlA"/>
</dbReference>
<feature type="transmembrane region" description="Helical" evidence="8">
    <location>
        <begin position="297"/>
        <end position="317"/>
    </location>
</feature>
<sequence>MGMLFASIAFSMDSMLPALPQIAEELSPQDVTLAQLVLTSFIIGMGIGTLFAGPLSDRFGRKKVIFAGSCIYVAGALLAWQAPTLELLLAARVLQGLGVAGPRIVSMALIRDLYTGREMARITSFVMLVFTIFPAIAPLIGYGIISLFDWRAIFLAFVLFAFISVGWLILRQPETLPPESRRPLNLGKLWEGMVETLSVRQMQLSILVQALIYAMLFACLSSIQQIFDLTYGMGEWFHWLFAAIALLTAPCAPINGRLVVRIGMRPIVSRALFTQVAATALFVAALMLGTAPETEVWIYFVWTVSVFMVMGFTIGNLNALALEPLGHVAGLAASIMGSLSTIAGALIGGLIGQLYEGTALPLAIGVAVLAGIGGLIMLRMPRERV</sequence>
<accession>A0A8F6TZ93</accession>
<dbReference type="InterPro" id="IPR011701">
    <property type="entry name" value="MFS"/>
</dbReference>
<feature type="transmembrane region" description="Helical" evidence="8">
    <location>
        <begin position="64"/>
        <end position="83"/>
    </location>
</feature>
<dbReference type="PROSITE" id="PS00216">
    <property type="entry name" value="SUGAR_TRANSPORT_1"/>
    <property type="match status" value="1"/>
</dbReference>
<feature type="transmembrane region" description="Helical" evidence="8">
    <location>
        <begin position="151"/>
        <end position="170"/>
    </location>
</feature>
<dbReference type="PANTHER" id="PTHR43124">
    <property type="entry name" value="PURINE EFFLUX PUMP PBUE"/>
    <property type="match status" value="1"/>
</dbReference>
<keyword evidence="8" id="KW-0997">Cell inner membrane</keyword>
<keyword evidence="6 8" id="KW-1133">Transmembrane helix</keyword>
<comment type="subcellular location">
    <subcellularLocation>
        <location evidence="8">Cell inner membrane</location>
        <topology evidence="8">Multi-pass membrane protein</topology>
    </subcellularLocation>
    <subcellularLocation>
        <location evidence="1">Cell membrane</location>
        <topology evidence="1">Multi-pass membrane protein</topology>
    </subcellularLocation>
</comment>